<keyword evidence="4 7" id="KW-0732">Signal</keyword>
<keyword evidence="3 6" id="KW-0479">Metal-binding</keyword>
<dbReference type="InterPro" id="IPR050682">
    <property type="entry name" value="ModA/WtpA"/>
</dbReference>
<dbReference type="PIRSF" id="PIRSF004846">
    <property type="entry name" value="ModA"/>
    <property type="match status" value="1"/>
</dbReference>
<dbReference type="SUPFAM" id="SSF53850">
    <property type="entry name" value="Periplasmic binding protein-like II"/>
    <property type="match status" value="1"/>
</dbReference>
<dbReference type="GO" id="GO:0046872">
    <property type="term" value="F:metal ion binding"/>
    <property type="evidence" value="ECO:0007669"/>
    <property type="project" value="UniProtKB-KW"/>
</dbReference>
<dbReference type="GO" id="GO:1901359">
    <property type="term" value="F:tungstate binding"/>
    <property type="evidence" value="ECO:0007669"/>
    <property type="project" value="UniProtKB-ARBA"/>
</dbReference>
<accession>A0A7U6JL74</accession>
<name>A0A7U6JL74_9GAMM</name>
<dbReference type="PANTHER" id="PTHR30632">
    <property type="entry name" value="MOLYBDATE-BINDING PERIPLASMIC PROTEIN"/>
    <property type="match status" value="1"/>
</dbReference>
<feature type="signal peptide" evidence="7">
    <location>
        <begin position="1"/>
        <end position="20"/>
    </location>
</feature>
<protein>
    <submittedName>
        <fullName evidence="8">Molybdenum ABC transporter substrate-binding protein</fullName>
    </submittedName>
</protein>
<dbReference type="RefSeq" id="WP_041069467.1">
    <property type="nucleotide sequence ID" value="NZ_AP012273.1"/>
</dbReference>
<evidence type="ECO:0000256" key="4">
    <source>
        <dbReference type="ARBA" id="ARBA00022729"/>
    </source>
</evidence>
<evidence type="ECO:0000256" key="1">
    <source>
        <dbReference type="ARBA" id="ARBA00009175"/>
    </source>
</evidence>
<dbReference type="EMBL" id="AP012273">
    <property type="protein sequence ID" value="BAO45610.1"/>
    <property type="molecule type" value="Genomic_DNA"/>
</dbReference>
<sequence length="246" mass="27168">MSRLLLMMSLLIGHIPASWAGEVYIAVASNFAETARQLALQFEKKTGQKVRLSFGSTGKQYAQIRHGAPFQAWFAADARRPMLLEKEGRMVSGSRFTYARGRLVLWSPTPGLVDDGEKILRQGSFRHLAVANPRLAPYGLAARQALESLGLWQSLQDRLVRGENIGQTFQFVKTGNAELGLVAASQVLRDGMPVQGSYWLLPADLHEPIEQQAVLLKNQVHAREFLEFVAGEAGRAIILANGYEVP</sequence>
<evidence type="ECO:0000256" key="2">
    <source>
        <dbReference type="ARBA" id="ARBA00022505"/>
    </source>
</evidence>
<evidence type="ECO:0000256" key="5">
    <source>
        <dbReference type="ARBA" id="ARBA00062515"/>
    </source>
</evidence>
<dbReference type="OrthoDB" id="9785015at2"/>
<feature type="binding site" evidence="6">
    <location>
        <position position="57"/>
    </location>
    <ligand>
        <name>molybdate</name>
        <dbReference type="ChEBI" id="CHEBI:36264"/>
    </ligand>
</feature>
<evidence type="ECO:0000256" key="3">
    <source>
        <dbReference type="ARBA" id="ARBA00022723"/>
    </source>
</evidence>
<keyword evidence="2 6" id="KW-0500">Molybdenum</keyword>
<comment type="subunit">
    <text evidence="5">The complex is composed of two ATP-binding proteins (ModC), two transmembrane proteins (ModB) and a solute-binding protein (ModA).</text>
</comment>
<dbReference type="PANTHER" id="PTHR30632:SF14">
    <property type="entry name" value="TUNGSTATE_MOLYBDATE_CHROMATE-BINDING PROTEIN MODA"/>
    <property type="match status" value="1"/>
</dbReference>
<feature type="chain" id="PRO_5031181536" evidence="7">
    <location>
        <begin position="21"/>
        <end position="246"/>
    </location>
</feature>
<dbReference type="FunFam" id="3.40.190.10:FF:000035">
    <property type="entry name" value="Molybdate ABC transporter substrate-binding protein"/>
    <property type="match status" value="1"/>
</dbReference>
<dbReference type="Gene3D" id="3.40.190.10">
    <property type="entry name" value="Periplasmic binding protein-like II"/>
    <property type="match status" value="2"/>
</dbReference>
<evidence type="ECO:0000256" key="7">
    <source>
        <dbReference type="SAM" id="SignalP"/>
    </source>
</evidence>
<keyword evidence="9" id="KW-1185">Reference proteome</keyword>
<proteinExistence type="inferred from homology"/>
<comment type="similarity">
    <text evidence="1">Belongs to the bacterial solute-binding protein ModA family.</text>
</comment>
<feature type="binding site" evidence="6">
    <location>
        <position position="165"/>
    </location>
    <ligand>
        <name>molybdate</name>
        <dbReference type="ChEBI" id="CHEBI:36264"/>
    </ligand>
</feature>
<dbReference type="Pfam" id="PF13531">
    <property type="entry name" value="SBP_bac_11"/>
    <property type="match status" value="1"/>
</dbReference>
<evidence type="ECO:0000256" key="6">
    <source>
        <dbReference type="PIRSR" id="PIRSR004846-1"/>
    </source>
</evidence>
<dbReference type="KEGG" id="tbn:TBH_C2705"/>
<organism evidence="8 9">
    <name type="scientific">Thiolapillus brandeum</name>
    <dbReference type="NCBI Taxonomy" id="1076588"/>
    <lineage>
        <taxon>Bacteria</taxon>
        <taxon>Pseudomonadati</taxon>
        <taxon>Pseudomonadota</taxon>
        <taxon>Gammaproteobacteria</taxon>
        <taxon>Chromatiales</taxon>
        <taxon>Sedimenticolaceae</taxon>
        <taxon>Thiolapillus</taxon>
    </lineage>
</organism>
<dbReference type="Proteomes" id="UP000031631">
    <property type="component" value="Chromosome"/>
</dbReference>
<dbReference type="NCBIfam" id="TIGR01256">
    <property type="entry name" value="modA"/>
    <property type="match status" value="1"/>
</dbReference>
<evidence type="ECO:0000313" key="8">
    <source>
        <dbReference type="EMBL" id="BAO45610.1"/>
    </source>
</evidence>
<dbReference type="GO" id="GO:0015689">
    <property type="term" value="P:molybdate ion transport"/>
    <property type="evidence" value="ECO:0007669"/>
    <property type="project" value="InterPro"/>
</dbReference>
<dbReference type="AlphaFoldDB" id="A0A7U6JL74"/>
<dbReference type="InterPro" id="IPR005950">
    <property type="entry name" value="ModA"/>
</dbReference>
<evidence type="ECO:0000313" key="9">
    <source>
        <dbReference type="Proteomes" id="UP000031631"/>
    </source>
</evidence>
<dbReference type="InterPro" id="IPR044084">
    <property type="entry name" value="AvModA-like_subst-bd"/>
</dbReference>
<reference evidence="8 9" key="1">
    <citation type="journal article" date="2014" name="PLoS ONE">
        <title>Physiological and genomic features of a novel sulfur-oxidizing gammaproteobacterium belonging to a previously uncultivated symbiotic lineage isolated from a hydrothermal vent.</title>
        <authorList>
            <person name="Nunoura T."/>
            <person name="Takaki Y."/>
            <person name="Kazama H."/>
            <person name="Kakuta J."/>
            <person name="Shimamura S."/>
            <person name="Makita H."/>
            <person name="Hirai M."/>
            <person name="Miyazaki M."/>
            <person name="Takai K."/>
        </authorList>
    </citation>
    <scope>NUCLEOTIDE SEQUENCE [LARGE SCALE GENOMIC DNA]</scope>
    <source>
        <strain evidence="8 9">Hiromi1</strain>
    </source>
</reference>
<gene>
    <name evidence="8" type="ORF">TBH_C2705</name>
</gene>
<dbReference type="CDD" id="cd13539">
    <property type="entry name" value="PBP2_AvModA"/>
    <property type="match status" value="1"/>
</dbReference>
<dbReference type="GO" id="GO:0030973">
    <property type="term" value="F:molybdate ion binding"/>
    <property type="evidence" value="ECO:0007669"/>
    <property type="project" value="InterPro"/>
</dbReference>